<evidence type="ECO:0000313" key="1">
    <source>
        <dbReference type="EMBL" id="MFC3452893.1"/>
    </source>
</evidence>
<protein>
    <submittedName>
        <fullName evidence="1">Uncharacterized protein</fullName>
    </submittedName>
</protein>
<reference evidence="2" key="1">
    <citation type="journal article" date="2019" name="Int. J. Syst. Evol. Microbiol.">
        <title>The Global Catalogue of Microorganisms (GCM) 10K type strain sequencing project: providing services to taxonomists for standard genome sequencing and annotation.</title>
        <authorList>
            <consortium name="The Broad Institute Genomics Platform"/>
            <consortium name="The Broad Institute Genome Sequencing Center for Infectious Disease"/>
            <person name="Wu L."/>
            <person name="Ma J."/>
        </authorList>
    </citation>
    <scope>NUCLEOTIDE SEQUENCE [LARGE SCALE GENOMIC DNA]</scope>
    <source>
        <strain evidence="2">CGMCC 4.7676</strain>
    </source>
</reference>
<dbReference type="Proteomes" id="UP001595645">
    <property type="component" value="Unassembled WGS sequence"/>
</dbReference>
<dbReference type="EMBL" id="JBHRWK010000042">
    <property type="protein sequence ID" value="MFC3452893.1"/>
    <property type="molecule type" value="Genomic_DNA"/>
</dbReference>
<evidence type="ECO:0000313" key="2">
    <source>
        <dbReference type="Proteomes" id="UP001595645"/>
    </source>
</evidence>
<keyword evidence="2" id="KW-1185">Reference proteome</keyword>
<sequence>MSLTVHVFVLEDDKTRVLDTPACCEDLAGFESWRGTVWGSAATRALGARFFPVLDGGDLTVRPDQVPDFVVETKILRANLDTLVPETDPDHSRQWYLEAISWRLANIQIAAGRALGAGGGILIW</sequence>
<gene>
    <name evidence="1" type="ORF">ACFOSH_25955</name>
</gene>
<accession>A0ABV7P372</accession>
<proteinExistence type="predicted"/>
<organism evidence="1 2">
    <name type="scientific">Amycolatopsis speibonae</name>
    <dbReference type="NCBI Taxonomy" id="1450224"/>
    <lineage>
        <taxon>Bacteria</taxon>
        <taxon>Bacillati</taxon>
        <taxon>Actinomycetota</taxon>
        <taxon>Actinomycetes</taxon>
        <taxon>Pseudonocardiales</taxon>
        <taxon>Pseudonocardiaceae</taxon>
        <taxon>Amycolatopsis</taxon>
    </lineage>
</organism>
<dbReference type="RefSeq" id="WP_378241667.1">
    <property type="nucleotide sequence ID" value="NZ_JBHRWK010000042.1"/>
</dbReference>
<name>A0ABV7P372_9PSEU</name>
<comment type="caution">
    <text evidence="1">The sequence shown here is derived from an EMBL/GenBank/DDBJ whole genome shotgun (WGS) entry which is preliminary data.</text>
</comment>